<sequence length="237" mass="24976">MKAGLRLVGALVAALAFLLPASFSVASAQSIGKVYLMRGLANVFSQGMDDLGAKLRARGIDAEVYEHGRWPALADQAVSFAKTRGRPPVIIIGHSLGADAAIKMAERMTDLGVSPRLVVTFDPVGVTEIGRTSGRFINYYQSNNGFGKRLETGPGFRGQLVNRNLDDLGAIDHFNIEKSPKLHAEVIAAIVSVTRPRRPKPAPAPDIATQAAPAAMPASADTTSASAVHAVSKPALQ</sequence>
<protein>
    <recommendedName>
        <fullName evidence="5">Thioesterase domain-containing protein</fullName>
    </recommendedName>
</protein>
<evidence type="ECO:0008006" key="5">
    <source>
        <dbReference type="Google" id="ProtNLM"/>
    </source>
</evidence>
<dbReference type="EMBL" id="SMAI01000002">
    <property type="protein sequence ID" value="TCT06786.1"/>
    <property type="molecule type" value="Genomic_DNA"/>
</dbReference>
<evidence type="ECO:0000256" key="2">
    <source>
        <dbReference type="SAM" id="SignalP"/>
    </source>
</evidence>
<dbReference type="OrthoDB" id="5293296at2"/>
<feature type="signal peptide" evidence="2">
    <location>
        <begin position="1"/>
        <end position="28"/>
    </location>
</feature>
<dbReference type="SUPFAM" id="SSF53474">
    <property type="entry name" value="alpha/beta-Hydrolases"/>
    <property type="match status" value="1"/>
</dbReference>
<evidence type="ECO:0000313" key="3">
    <source>
        <dbReference type="EMBL" id="TCT06786.1"/>
    </source>
</evidence>
<keyword evidence="4" id="KW-1185">Reference proteome</keyword>
<dbReference type="Proteomes" id="UP000294664">
    <property type="component" value="Unassembled WGS sequence"/>
</dbReference>
<dbReference type="RefSeq" id="WP_132030261.1">
    <property type="nucleotide sequence ID" value="NZ_SMAI01000002.1"/>
</dbReference>
<dbReference type="AlphaFoldDB" id="A0A4R3M268"/>
<evidence type="ECO:0000256" key="1">
    <source>
        <dbReference type="SAM" id="MobiDB-lite"/>
    </source>
</evidence>
<organism evidence="3 4">
    <name type="scientific">Aquabacter spiritensis</name>
    <dbReference type="NCBI Taxonomy" id="933073"/>
    <lineage>
        <taxon>Bacteria</taxon>
        <taxon>Pseudomonadati</taxon>
        <taxon>Pseudomonadota</taxon>
        <taxon>Alphaproteobacteria</taxon>
        <taxon>Hyphomicrobiales</taxon>
        <taxon>Xanthobacteraceae</taxon>
        <taxon>Aquabacter</taxon>
    </lineage>
</organism>
<evidence type="ECO:0000313" key="4">
    <source>
        <dbReference type="Proteomes" id="UP000294664"/>
    </source>
</evidence>
<dbReference type="Gene3D" id="3.40.50.1820">
    <property type="entry name" value="alpha/beta hydrolase"/>
    <property type="match status" value="1"/>
</dbReference>
<feature type="region of interest" description="Disordered" evidence="1">
    <location>
        <begin position="197"/>
        <end position="237"/>
    </location>
</feature>
<gene>
    <name evidence="3" type="ORF">EDC64_102266</name>
</gene>
<accession>A0A4R3M268</accession>
<reference evidence="3 4" key="1">
    <citation type="submission" date="2019-03" db="EMBL/GenBank/DDBJ databases">
        <title>Genomic Encyclopedia of Type Strains, Phase IV (KMG-IV): sequencing the most valuable type-strain genomes for metagenomic binning, comparative biology and taxonomic classification.</title>
        <authorList>
            <person name="Goeker M."/>
        </authorList>
    </citation>
    <scope>NUCLEOTIDE SEQUENCE [LARGE SCALE GENOMIC DNA]</scope>
    <source>
        <strain evidence="3 4">DSM 9035</strain>
    </source>
</reference>
<feature type="chain" id="PRO_5020190437" description="Thioesterase domain-containing protein" evidence="2">
    <location>
        <begin position="29"/>
        <end position="237"/>
    </location>
</feature>
<dbReference type="InterPro" id="IPR029058">
    <property type="entry name" value="AB_hydrolase_fold"/>
</dbReference>
<proteinExistence type="predicted"/>
<comment type="caution">
    <text evidence="3">The sequence shown here is derived from an EMBL/GenBank/DDBJ whole genome shotgun (WGS) entry which is preliminary data.</text>
</comment>
<name>A0A4R3M268_9HYPH</name>
<feature type="compositionally biased region" description="Low complexity" evidence="1">
    <location>
        <begin position="205"/>
        <end position="227"/>
    </location>
</feature>
<keyword evidence="2" id="KW-0732">Signal</keyword>